<dbReference type="GO" id="GO:0016301">
    <property type="term" value="F:kinase activity"/>
    <property type="evidence" value="ECO:0007669"/>
    <property type="project" value="UniProtKB-KW"/>
</dbReference>
<dbReference type="Gene3D" id="1.25.40.20">
    <property type="entry name" value="Ankyrin repeat-containing domain"/>
    <property type="match status" value="1"/>
</dbReference>
<keyword evidence="2 3" id="KW-0040">ANK repeat</keyword>
<evidence type="ECO:0000313" key="5">
    <source>
        <dbReference type="Proteomes" id="UP001219525"/>
    </source>
</evidence>
<protein>
    <submittedName>
        <fullName evidence="4">Serine/threonine-protein kinase ripk4</fullName>
    </submittedName>
</protein>
<dbReference type="Proteomes" id="UP001219525">
    <property type="component" value="Unassembled WGS sequence"/>
</dbReference>
<keyword evidence="4" id="KW-0418">Kinase</keyword>
<dbReference type="EMBL" id="JARJCW010000010">
    <property type="protein sequence ID" value="KAJ7220269.1"/>
    <property type="molecule type" value="Genomic_DNA"/>
</dbReference>
<evidence type="ECO:0000313" key="4">
    <source>
        <dbReference type="EMBL" id="KAJ7220269.1"/>
    </source>
</evidence>
<dbReference type="AlphaFoldDB" id="A0AAD6YIS3"/>
<dbReference type="InterPro" id="IPR036770">
    <property type="entry name" value="Ankyrin_rpt-contain_sf"/>
</dbReference>
<name>A0AAD6YIS3_9AGAR</name>
<dbReference type="PANTHER" id="PTHR24161">
    <property type="entry name" value="ANK_REP_REGION DOMAIN-CONTAINING PROTEIN-RELATED"/>
    <property type="match status" value="1"/>
</dbReference>
<dbReference type="PROSITE" id="PS50088">
    <property type="entry name" value="ANK_REPEAT"/>
    <property type="match status" value="3"/>
</dbReference>
<proteinExistence type="predicted"/>
<organism evidence="4 5">
    <name type="scientific">Mycena pura</name>
    <dbReference type="NCBI Taxonomy" id="153505"/>
    <lineage>
        <taxon>Eukaryota</taxon>
        <taxon>Fungi</taxon>
        <taxon>Dikarya</taxon>
        <taxon>Basidiomycota</taxon>
        <taxon>Agaricomycotina</taxon>
        <taxon>Agaricomycetes</taxon>
        <taxon>Agaricomycetidae</taxon>
        <taxon>Agaricales</taxon>
        <taxon>Marasmiineae</taxon>
        <taxon>Mycenaceae</taxon>
        <taxon>Mycena</taxon>
    </lineage>
</organism>
<comment type="caution">
    <text evidence="4">The sequence shown here is derived from an EMBL/GenBank/DDBJ whole genome shotgun (WGS) entry which is preliminary data.</text>
</comment>
<feature type="repeat" description="ANK" evidence="3">
    <location>
        <begin position="82"/>
        <end position="114"/>
    </location>
</feature>
<keyword evidence="4" id="KW-0808">Transferase</keyword>
<feature type="repeat" description="ANK" evidence="3">
    <location>
        <begin position="183"/>
        <end position="215"/>
    </location>
</feature>
<keyword evidence="1" id="KW-0677">Repeat</keyword>
<gene>
    <name evidence="4" type="ORF">GGX14DRAFT_389637</name>
</gene>
<dbReference type="Pfam" id="PF12796">
    <property type="entry name" value="Ank_2"/>
    <property type="match status" value="2"/>
</dbReference>
<evidence type="ECO:0000256" key="3">
    <source>
        <dbReference type="PROSITE-ProRule" id="PRU00023"/>
    </source>
</evidence>
<keyword evidence="5" id="KW-1185">Reference proteome</keyword>
<feature type="repeat" description="ANK" evidence="3">
    <location>
        <begin position="150"/>
        <end position="182"/>
    </location>
</feature>
<evidence type="ECO:0000256" key="2">
    <source>
        <dbReference type="ARBA" id="ARBA00023043"/>
    </source>
</evidence>
<sequence length="242" mass="26451">MKLEIHENCYEFHLAFKKSIAGLNGLYRGYHEFTKRDRLSSILRQAYGSFGRALEVATEDDQTEVIRMLLEYRANDKAPDGSFCSALETASRKGRTGIVRMLLESGADIHAVGSALQAASTHGRIEIVRLLLQNGSDFKKVGWRYGNSVLPAAALQAATERGHAEVVKMLLERGANVNTADGWGDSPLLVASALGRIDIVRLLLAKGANVNSSGGIYRSALQAARGHTEVFQLLYECGAKWE</sequence>
<dbReference type="SMART" id="SM00248">
    <property type="entry name" value="ANK"/>
    <property type="match status" value="4"/>
</dbReference>
<dbReference type="SUPFAM" id="SSF48403">
    <property type="entry name" value="Ankyrin repeat"/>
    <property type="match status" value="1"/>
</dbReference>
<dbReference type="PROSITE" id="PS50297">
    <property type="entry name" value="ANK_REP_REGION"/>
    <property type="match status" value="3"/>
</dbReference>
<accession>A0AAD6YIS3</accession>
<evidence type="ECO:0000256" key="1">
    <source>
        <dbReference type="ARBA" id="ARBA00022737"/>
    </source>
</evidence>
<dbReference type="InterPro" id="IPR002110">
    <property type="entry name" value="Ankyrin_rpt"/>
</dbReference>
<reference evidence="4" key="1">
    <citation type="submission" date="2023-03" db="EMBL/GenBank/DDBJ databases">
        <title>Massive genome expansion in bonnet fungi (Mycena s.s.) driven by repeated elements and novel gene families across ecological guilds.</title>
        <authorList>
            <consortium name="Lawrence Berkeley National Laboratory"/>
            <person name="Harder C.B."/>
            <person name="Miyauchi S."/>
            <person name="Viragh M."/>
            <person name="Kuo A."/>
            <person name="Thoen E."/>
            <person name="Andreopoulos B."/>
            <person name="Lu D."/>
            <person name="Skrede I."/>
            <person name="Drula E."/>
            <person name="Henrissat B."/>
            <person name="Morin E."/>
            <person name="Kohler A."/>
            <person name="Barry K."/>
            <person name="LaButti K."/>
            <person name="Morin E."/>
            <person name="Salamov A."/>
            <person name="Lipzen A."/>
            <person name="Mereny Z."/>
            <person name="Hegedus B."/>
            <person name="Baldrian P."/>
            <person name="Stursova M."/>
            <person name="Weitz H."/>
            <person name="Taylor A."/>
            <person name="Grigoriev I.V."/>
            <person name="Nagy L.G."/>
            <person name="Martin F."/>
            <person name="Kauserud H."/>
        </authorList>
    </citation>
    <scope>NUCLEOTIDE SEQUENCE</scope>
    <source>
        <strain evidence="4">9144</strain>
    </source>
</reference>
<dbReference type="PANTHER" id="PTHR24161:SF119">
    <property type="entry name" value="ANKYRIN REPEAT DOMAIN 44"/>
    <property type="match status" value="1"/>
</dbReference>